<feature type="region of interest" description="Disordered" evidence="1">
    <location>
        <begin position="104"/>
        <end position="149"/>
    </location>
</feature>
<keyword evidence="3" id="KW-1185">Reference proteome</keyword>
<feature type="region of interest" description="Disordered" evidence="1">
    <location>
        <begin position="1"/>
        <end position="23"/>
    </location>
</feature>
<dbReference type="Proteomes" id="UP001139887">
    <property type="component" value="Unassembled WGS sequence"/>
</dbReference>
<evidence type="ECO:0000313" key="3">
    <source>
        <dbReference type="Proteomes" id="UP001139887"/>
    </source>
</evidence>
<evidence type="ECO:0000256" key="1">
    <source>
        <dbReference type="SAM" id="MobiDB-lite"/>
    </source>
</evidence>
<feature type="compositionally biased region" description="Polar residues" evidence="1">
    <location>
        <begin position="196"/>
        <end position="224"/>
    </location>
</feature>
<sequence>MSEGIKYATPRSSTTALKEQEEMDTNLVEVDELARQGLLDGLEDLYDYSSDVERDSSRTKATTNENSMNNSIVESSTEVGELDDMDPAEAAKLVSQFGAFKPARASTDCAEPTRLQSSSSRTQLGQRQLIQGSADAKHNSEGEIDQLPDMSEIEAKKLVMSFGGFSRAHQASQKRPEEGKTAQRQQTGRAIIQRPGGTSRSSQSIEPHTPTRQQQLVGNATSPFPSRKDVLSARRALMGKSRGQNPAFASPRRVTITQPAPALQSLSARNLQHGATVGGARRQLPFKQPGRKRLSSGLQFKSPAKRVATVEPLQQKPKAAATDKTDTKTMRHRGLGAVEKLLDVGSKQQVPQAAREMTAEQAVTYRFPEGTGGWGAAEAGQALRAQGRDVADAW</sequence>
<feature type="non-terminal residue" evidence="2">
    <location>
        <position position="394"/>
    </location>
</feature>
<name>A0A9W8I326_9FUNG</name>
<feature type="region of interest" description="Disordered" evidence="1">
    <location>
        <begin position="164"/>
        <end position="233"/>
    </location>
</feature>
<dbReference type="AlphaFoldDB" id="A0A9W8I326"/>
<accession>A0A9W8I326</accession>
<gene>
    <name evidence="2" type="ORF">IWW36_004578</name>
</gene>
<protein>
    <submittedName>
        <fullName evidence="2">Uncharacterized protein</fullName>
    </submittedName>
</protein>
<proteinExistence type="predicted"/>
<feature type="compositionally biased region" description="Polar residues" evidence="1">
    <location>
        <begin position="59"/>
        <end position="78"/>
    </location>
</feature>
<organism evidence="2 3">
    <name type="scientific">Coemansia brasiliensis</name>
    <dbReference type="NCBI Taxonomy" id="2650707"/>
    <lineage>
        <taxon>Eukaryota</taxon>
        <taxon>Fungi</taxon>
        <taxon>Fungi incertae sedis</taxon>
        <taxon>Zoopagomycota</taxon>
        <taxon>Kickxellomycotina</taxon>
        <taxon>Kickxellomycetes</taxon>
        <taxon>Kickxellales</taxon>
        <taxon>Kickxellaceae</taxon>
        <taxon>Coemansia</taxon>
    </lineage>
</organism>
<feature type="region of interest" description="Disordered" evidence="1">
    <location>
        <begin position="48"/>
        <end position="81"/>
    </location>
</feature>
<comment type="caution">
    <text evidence="2">The sequence shown here is derived from an EMBL/GenBank/DDBJ whole genome shotgun (WGS) entry which is preliminary data.</text>
</comment>
<reference evidence="2" key="1">
    <citation type="submission" date="2022-07" db="EMBL/GenBank/DDBJ databases">
        <title>Phylogenomic reconstructions and comparative analyses of Kickxellomycotina fungi.</title>
        <authorList>
            <person name="Reynolds N.K."/>
            <person name="Stajich J.E."/>
            <person name="Barry K."/>
            <person name="Grigoriev I.V."/>
            <person name="Crous P."/>
            <person name="Smith M.E."/>
        </authorList>
    </citation>
    <scope>NUCLEOTIDE SEQUENCE</scope>
    <source>
        <strain evidence="2">NRRL 1566</strain>
    </source>
</reference>
<dbReference type="EMBL" id="JANBUW010000667">
    <property type="protein sequence ID" value="KAJ2845938.1"/>
    <property type="molecule type" value="Genomic_DNA"/>
</dbReference>
<evidence type="ECO:0000313" key="2">
    <source>
        <dbReference type="EMBL" id="KAJ2845938.1"/>
    </source>
</evidence>
<dbReference type="OrthoDB" id="5596833at2759"/>
<feature type="region of interest" description="Disordered" evidence="1">
    <location>
        <begin position="274"/>
        <end position="294"/>
    </location>
</feature>
<feature type="compositionally biased region" description="Polar residues" evidence="1">
    <location>
        <begin position="114"/>
        <end position="131"/>
    </location>
</feature>